<dbReference type="GO" id="GO:0070224">
    <property type="term" value="F:sulfide:quinone oxidoreductase activity"/>
    <property type="evidence" value="ECO:0007669"/>
    <property type="project" value="TreeGrafter"/>
</dbReference>
<evidence type="ECO:0000313" key="19">
    <source>
        <dbReference type="Proteomes" id="UP000594260"/>
    </source>
</evidence>
<evidence type="ECO:0000256" key="10">
    <source>
        <dbReference type="ARBA" id="ARBA00052810"/>
    </source>
</evidence>
<dbReference type="GO" id="GO:0106436">
    <property type="term" value="F:glutathione-dependent sulfide quinone oxidoreductase activity"/>
    <property type="evidence" value="ECO:0007669"/>
    <property type="project" value="UniProtKB-EC"/>
</dbReference>
<evidence type="ECO:0000256" key="9">
    <source>
        <dbReference type="ARBA" id="ARBA00051038"/>
    </source>
</evidence>
<evidence type="ECO:0000256" key="12">
    <source>
        <dbReference type="ARBA" id="ARBA00059167"/>
    </source>
</evidence>
<comment type="cofactor">
    <cofactor evidence="1">
        <name>FAD</name>
        <dbReference type="ChEBI" id="CHEBI:57692"/>
    </cofactor>
</comment>
<dbReference type="InParanoid" id="A0A7M7KQM3"/>
<dbReference type="RefSeq" id="XP_022669232.1">
    <property type="nucleotide sequence ID" value="XM_022813497.1"/>
</dbReference>
<evidence type="ECO:0000256" key="7">
    <source>
        <dbReference type="ARBA" id="ARBA00023002"/>
    </source>
</evidence>
<dbReference type="FunCoup" id="A0A7M7KQM3">
    <property type="interactions" value="395"/>
</dbReference>
<keyword evidence="6" id="KW-0809">Transit peptide</keyword>
<evidence type="ECO:0000256" key="14">
    <source>
        <dbReference type="ARBA" id="ARBA00066447"/>
    </source>
</evidence>
<evidence type="ECO:0000256" key="16">
    <source>
        <dbReference type="ARBA" id="ARBA00082958"/>
    </source>
</evidence>
<keyword evidence="5" id="KW-0274">FAD</keyword>
<dbReference type="PANTHER" id="PTHR10632">
    <property type="entry name" value="SULFIDE:QUINONE OXIDOREDUCTASE"/>
    <property type="match status" value="1"/>
</dbReference>
<keyword evidence="4" id="KW-0874">Quinone</keyword>
<name>A0A7M7KQM3_VARDE</name>
<dbReference type="CTD" id="58472"/>
<organism evidence="18 19">
    <name type="scientific">Varroa destructor</name>
    <name type="common">Honeybee mite</name>
    <dbReference type="NCBI Taxonomy" id="109461"/>
    <lineage>
        <taxon>Eukaryota</taxon>
        <taxon>Metazoa</taxon>
        <taxon>Ecdysozoa</taxon>
        <taxon>Arthropoda</taxon>
        <taxon>Chelicerata</taxon>
        <taxon>Arachnida</taxon>
        <taxon>Acari</taxon>
        <taxon>Parasitiformes</taxon>
        <taxon>Mesostigmata</taxon>
        <taxon>Gamasina</taxon>
        <taxon>Dermanyssoidea</taxon>
        <taxon>Varroidae</taxon>
        <taxon>Varroa</taxon>
    </lineage>
</organism>
<dbReference type="EnsemblMetazoa" id="XM_022813493">
    <property type="protein sequence ID" value="XP_022669228"/>
    <property type="gene ID" value="LOC111253701"/>
</dbReference>
<dbReference type="Pfam" id="PF07992">
    <property type="entry name" value="Pyr_redox_2"/>
    <property type="match status" value="1"/>
</dbReference>
<dbReference type="RefSeq" id="XP_022669231.1">
    <property type="nucleotide sequence ID" value="XM_022813496.1"/>
</dbReference>
<dbReference type="SUPFAM" id="SSF51905">
    <property type="entry name" value="FAD/NAD(P)-binding domain"/>
    <property type="match status" value="2"/>
</dbReference>
<comment type="catalytic activity">
    <reaction evidence="9">
        <text>ubiquinone-10 + hydrogen sulfide + sulfite + 2 H(+) = ubiquinol-10 + thiosulfate</text>
        <dbReference type="Rhea" id="RHEA:38359"/>
        <dbReference type="ChEBI" id="CHEBI:15378"/>
        <dbReference type="ChEBI" id="CHEBI:17359"/>
        <dbReference type="ChEBI" id="CHEBI:29919"/>
        <dbReference type="ChEBI" id="CHEBI:33542"/>
        <dbReference type="ChEBI" id="CHEBI:46245"/>
        <dbReference type="ChEBI" id="CHEBI:64183"/>
    </reaction>
    <physiologicalReaction direction="left-to-right" evidence="9">
        <dbReference type="Rhea" id="RHEA:38360"/>
    </physiologicalReaction>
</comment>
<dbReference type="Gene3D" id="3.50.50.60">
    <property type="entry name" value="FAD/NAD(P)-binding domain"/>
    <property type="match status" value="2"/>
</dbReference>
<dbReference type="KEGG" id="vde:111253701"/>
<evidence type="ECO:0000256" key="2">
    <source>
        <dbReference type="ARBA" id="ARBA00004173"/>
    </source>
</evidence>
<comment type="similarity">
    <text evidence="13">Belongs to the SQRD family.</text>
</comment>
<evidence type="ECO:0000259" key="17">
    <source>
        <dbReference type="Pfam" id="PF07992"/>
    </source>
</evidence>
<dbReference type="FunFam" id="3.50.50.60:FF:000034">
    <property type="entry name" value="sulfide:quinone oxidoreductase, mitochondrial"/>
    <property type="match status" value="1"/>
</dbReference>
<keyword evidence="7" id="KW-0560">Oxidoreductase</keyword>
<comment type="subcellular location">
    <subcellularLocation>
        <location evidence="2">Mitochondrion</location>
    </subcellularLocation>
</comment>
<dbReference type="InterPro" id="IPR015904">
    <property type="entry name" value="Sulphide_quinone_reductase"/>
</dbReference>
<dbReference type="InterPro" id="IPR036188">
    <property type="entry name" value="FAD/NAD-bd_sf"/>
</dbReference>
<dbReference type="EnsemblMetazoa" id="XM_022813496">
    <property type="protein sequence ID" value="XP_022669231"/>
    <property type="gene ID" value="LOC111253701"/>
</dbReference>
<evidence type="ECO:0000256" key="8">
    <source>
        <dbReference type="ARBA" id="ARBA00023128"/>
    </source>
</evidence>
<dbReference type="PRINTS" id="PR00368">
    <property type="entry name" value="FADPNR"/>
</dbReference>
<dbReference type="EnsemblMetazoa" id="XM_022813497">
    <property type="protein sequence ID" value="XP_022669232"/>
    <property type="gene ID" value="LOC111253701"/>
</dbReference>
<keyword evidence="8" id="KW-0496">Mitochondrion</keyword>
<dbReference type="GO" id="GO:0070221">
    <property type="term" value="P:sulfide oxidation, using sulfide:quinone oxidoreductase"/>
    <property type="evidence" value="ECO:0007669"/>
    <property type="project" value="TreeGrafter"/>
</dbReference>
<feature type="domain" description="FAD/NAD(P)-binding" evidence="17">
    <location>
        <begin position="33"/>
        <end position="333"/>
    </location>
</feature>
<dbReference type="Proteomes" id="UP000594260">
    <property type="component" value="Unplaced"/>
</dbReference>
<reference evidence="18" key="1">
    <citation type="submission" date="2021-01" db="UniProtKB">
        <authorList>
            <consortium name="EnsemblMetazoa"/>
        </authorList>
    </citation>
    <scope>IDENTIFICATION</scope>
</reference>
<dbReference type="GeneID" id="111253701"/>
<evidence type="ECO:0000256" key="15">
    <source>
        <dbReference type="ARBA" id="ARBA00070160"/>
    </source>
</evidence>
<protein>
    <recommendedName>
        <fullName evidence="15">Sulfide:quinone oxidoreductase, mitochondrial</fullName>
        <ecNumber evidence="14">1.8.5.8</ecNumber>
    </recommendedName>
    <alternativeName>
        <fullName evidence="16">Sulfide quinone oxidoreductase</fullName>
    </alternativeName>
</protein>
<dbReference type="RefSeq" id="XP_022669228.1">
    <property type="nucleotide sequence ID" value="XM_022813493.1"/>
</dbReference>
<dbReference type="GO" id="GO:0071949">
    <property type="term" value="F:FAD binding"/>
    <property type="evidence" value="ECO:0007669"/>
    <property type="project" value="TreeGrafter"/>
</dbReference>
<dbReference type="GO" id="GO:0048038">
    <property type="term" value="F:quinone binding"/>
    <property type="evidence" value="ECO:0007669"/>
    <property type="project" value="UniProtKB-KW"/>
</dbReference>
<comment type="function">
    <text evidence="12">Catalyzes the oxidation of hydrogen sulfide with the help of a quinone, such as ubiquinone-10, giving rise to thiosulfate and ultimately to sulfane (molecular sulfur) atoms. Requires an additional electron acceptor; can use sulfite, sulfide or cyanide (in vitro). It is believed the in vivo electron acceptor is glutathione.</text>
</comment>
<evidence type="ECO:0000256" key="6">
    <source>
        <dbReference type="ARBA" id="ARBA00022946"/>
    </source>
</evidence>
<comment type="catalytic activity">
    <reaction evidence="10">
        <text>ubiquinone-10 + hydrogen sulfide + glutathione + H(+) = S-sulfanylglutathione + ubiquinol-10</text>
        <dbReference type="Rhea" id="RHEA:62608"/>
        <dbReference type="ChEBI" id="CHEBI:15378"/>
        <dbReference type="ChEBI" id="CHEBI:29919"/>
        <dbReference type="ChEBI" id="CHEBI:46245"/>
        <dbReference type="ChEBI" id="CHEBI:57925"/>
        <dbReference type="ChEBI" id="CHEBI:58905"/>
        <dbReference type="ChEBI" id="CHEBI:64183"/>
    </reaction>
    <physiologicalReaction direction="left-to-right" evidence="10">
        <dbReference type="Rhea" id="RHEA:62609"/>
    </physiologicalReaction>
</comment>
<evidence type="ECO:0000256" key="5">
    <source>
        <dbReference type="ARBA" id="ARBA00022827"/>
    </source>
</evidence>
<evidence type="ECO:0000256" key="3">
    <source>
        <dbReference type="ARBA" id="ARBA00022630"/>
    </source>
</evidence>
<keyword evidence="19" id="KW-1185">Reference proteome</keyword>
<comment type="catalytic activity">
    <reaction evidence="11">
        <text>a quinone + hydrogen sulfide + glutathione + H(+) = S-sulfanylglutathione + a quinol</text>
        <dbReference type="Rhea" id="RHEA:55156"/>
        <dbReference type="ChEBI" id="CHEBI:15378"/>
        <dbReference type="ChEBI" id="CHEBI:24646"/>
        <dbReference type="ChEBI" id="CHEBI:29919"/>
        <dbReference type="ChEBI" id="CHEBI:57925"/>
        <dbReference type="ChEBI" id="CHEBI:58905"/>
        <dbReference type="ChEBI" id="CHEBI:132124"/>
        <dbReference type="EC" id="1.8.5.8"/>
    </reaction>
    <physiologicalReaction direction="left-to-right" evidence="11">
        <dbReference type="Rhea" id="RHEA:55157"/>
    </physiologicalReaction>
</comment>
<keyword evidence="3" id="KW-0285">Flavoprotein</keyword>
<dbReference type="OrthoDB" id="5376590at2759"/>
<dbReference type="AlphaFoldDB" id="A0A7M7KQM3"/>
<evidence type="ECO:0000313" key="18">
    <source>
        <dbReference type="EnsemblMetazoa" id="XP_022669229"/>
    </source>
</evidence>
<evidence type="ECO:0000256" key="11">
    <source>
        <dbReference type="ARBA" id="ARBA00052986"/>
    </source>
</evidence>
<dbReference type="GO" id="GO:0005739">
    <property type="term" value="C:mitochondrion"/>
    <property type="evidence" value="ECO:0007669"/>
    <property type="project" value="UniProtKB-SubCell"/>
</dbReference>
<dbReference type="InterPro" id="IPR023753">
    <property type="entry name" value="FAD/NAD-binding_dom"/>
</dbReference>
<dbReference type="OMA" id="ERYSMFI"/>
<accession>A0A7M7KQM3</accession>
<proteinExistence type="inferred from homology"/>
<dbReference type="RefSeq" id="XP_022669229.1">
    <property type="nucleotide sequence ID" value="XM_022813494.1"/>
</dbReference>
<evidence type="ECO:0000256" key="13">
    <source>
        <dbReference type="ARBA" id="ARBA00060891"/>
    </source>
</evidence>
<evidence type="ECO:0000256" key="1">
    <source>
        <dbReference type="ARBA" id="ARBA00001974"/>
    </source>
</evidence>
<evidence type="ECO:0000256" key="4">
    <source>
        <dbReference type="ARBA" id="ARBA00022719"/>
    </source>
</evidence>
<dbReference type="EnsemblMetazoa" id="XM_022813494">
    <property type="protein sequence ID" value="XP_022669229"/>
    <property type="gene ID" value="LOC111253701"/>
</dbReference>
<dbReference type="PANTHER" id="PTHR10632:SF2">
    <property type="entry name" value="SULFIDE:QUINONE OXIDOREDUCTASE, MITOCHONDRIAL"/>
    <property type="match status" value="1"/>
</dbReference>
<sequence>MIGRTVLNAWRSKATPSVSSSSSPSSNLVKHCQLLVVGGGSGGLGATAVLGNKFKTIVVEPGDFHYYQPYFTFVGVGLKQLNECRLPMRKVIPLYAQWIKESVSSFEPTQDLVITDSGTIIKYDILIVATGIYPAFSKIPGLIEALKTPNVGSNYTPETVTKTFSALRNFKHGNAVFTYPSTPIKCPGAPQKAVYLSDEYLRKQGKRDKANLIYNTASEVLFGVKKYADSLWQVANKKGIKVNLHHKLVQVEPGQQKAIFEQTQGDVKKRVSVDYEMLHVTPPMFPVEATAKSPLADSAGFVDINRRTLQHNTFKNVFAIGDCTAHLPKTAAAVAASLAILDENVRAFNSGKDIKAYYNGYTSCPLTTGFNKCILAEFDGFTSEPMETFPIDQSKERWSMYYIKRDVIPAIYWKLFVKGKWTGPSTLRRLMRFGSS</sequence>
<dbReference type="EC" id="1.8.5.8" evidence="14"/>